<dbReference type="PaxDb" id="67767-A0A0J7KQJ2"/>
<comment type="caution">
    <text evidence="9">The sequence shown here is derived from an EMBL/GenBank/DDBJ whole genome shotgun (WGS) entry which is preliminary data.</text>
</comment>
<organism evidence="9 10">
    <name type="scientific">Lasius niger</name>
    <name type="common">Black garden ant</name>
    <dbReference type="NCBI Taxonomy" id="67767"/>
    <lineage>
        <taxon>Eukaryota</taxon>
        <taxon>Metazoa</taxon>
        <taxon>Ecdysozoa</taxon>
        <taxon>Arthropoda</taxon>
        <taxon>Hexapoda</taxon>
        <taxon>Insecta</taxon>
        <taxon>Pterygota</taxon>
        <taxon>Neoptera</taxon>
        <taxon>Endopterygota</taxon>
        <taxon>Hymenoptera</taxon>
        <taxon>Apocrita</taxon>
        <taxon>Aculeata</taxon>
        <taxon>Formicoidea</taxon>
        <taxon>Formicidae</taxon>
        <taxon>Formicinae</taxon>
        <taxon>Lasius</taxon>
        <taxon>Lasius</taxon>
    </lineage>
</organism>
<gene>
    <name evidence="9" type="ORF">RF55_7441</name>
</gene>
<sequence>MSALDKETTNGLSKLADNTLEHIATLNALGVSIGPEMIAHILESKLPKVTSGKWEERILWGRPVSRVKASRNDVLQAAAVLCARALQAEIRDSAIKAINQKRKKRIWVRKWINRRLVQGASDNLFKELALEDPIAYRKILRLPCEKFEELLEKIHPLIQKKDTLMRLAIPSRTKLEITLRYLATGDSYQSLELLFRVAVCTICKFLPEVLDAIKQVLWDYLKPYRLSDWIEKDLAISWYMENGKDVMEKEENVVMEREKDVMMEREEDIMMERKEDVGMERKDMVMKREEDMALSTSEEWKRIMKEYETRWNFPNCVGAIDGKHIEIIRPANRANGRASDSAVFRDSKLNQGLENKSIGLPENAVIVGDDTFPLRFNLLKPYSRRLLSEEELIFNYRLSRARRVSENTFGILVWRFGVFLRAINQTPDRVDKIVWAACAIHNWLRQTSASTYLPPKSVDVEDTATRDVIPGQWREQVGELAVVNLRSSNNYRFDAEKIRKRYAEYFVGEGALPWQLKKIGRKI</sequence>
<evidence type="ECO:0000313" key="10">
    <source>
        <dbReference type="Proteomes" id="UP000036403"/>
    </source>
</evidence>
<evidence type="ECO:0000256" key="4">
    <source>
        <dbReference type="ARBA" id="ARBA00022722"/>
    </source>
</evidence>
<feature type="domain" description="DDE Tnp4" evidence="8">
    <location>
        <begin position="334"/>
        <end position="442"/>
    </location>
</feature>
<name>A0A0J7KQJ2_LASNI</name>
<dbReference type="PANTHER" id="PTHR22930">
    <property type="match status" value="1"/>
</dbReference>
<evidence type="ECO:0000313" key="9">
    <source>
        <dbReference type="EMBL" id="KMQ92556.1"/>
    </source>
</evidence>
<comment type="subcellular location">
    <subcellularLocation>
        <location evidence="2">Nucleus</location>
    </subcellularLocation>
</comment>
<keyword evidence="4" id="KW-0540">Nuclease</keyword>
<comment type="cofactor">
    <cofactor evidence="1">
        <name>a divalent metal cation</name>
        <dbReference type="ChEBI" id="CHEBI:60240"/>
    </cofactor>
</comment>
<evidence type="ECO:0000256" key="2">
    <source>
        <dbReference type="ARBA" id="ARBA00004123"/>
    </source>
</evidence>
<evidence type="ECO:0000256" key="7">
    <source>
        <dbReference type="ARBA" id="ARBA00023242"/>
    </source>
</evidence>
<dbReference type="GO" id="GO:0004518">
    <property type="term" value="F:nuclease activity"/>
    <property type="evidence" value="ECO:0007669"/>
    <property type="project" value="UniProtKB-KW"/>
</dbReference>
<dbReference type="OrthoDB" id="7692402at2759"/>
<protein>
    <submittedName>
        <fullName evidence="9">Nuclease harbi1-like protein</fullName>
    </submittedName>
</protein>
<proteinExistence type="inferred from homology"/>
<dbReference type="STRING" id="67767.A0A0J7KQJ2"/>
<dbReference type="GO" id="GO:0016787">
    <property type="term" value="F:hydrolase activity"/>
    <property type="evidence" value="ECO:0007669"/>
    <property type="project" value="UniProtKB-KW"/>
</dbReference>
<dbReference type="AlphaFoldDB" id="A0A0J7KQJ2"/>
<keyword evidence="7" id="KW-0539">Nucleus</keyword>
<evidence type="ECO:0000256" key="5">
    <source>
        <dbReference type="ARBA" id="ARBA00022723"/>
    </source>
</evidence>
<keyword evidence="6" id="KW-0378">Hydrolase</keyword>
<dbReference type="GO" id="GO:0046872">
    <property type="term" value="F:metal ion binding"/>
    <property type="evidence" value="ECO:0007669"/>
    <property type="project" value="UniProtKB-KW"/>
</dbReference>
<dbReference type="EMBL" id="LBMM01004335">
    <property type="protein sequence ID" value="KMQ92556.1"/>
    <property type="molecule type" value="Genomic_DNA"/>
</dbReference>
<evidence type="ECO:0000256" key="3">
    <source>
        <dbReference type="ARBA" id="ARBA00006958"/>
    </source>
</evidence>
<dbReference type="Proteomes" id="UP000036403">
    <property type="component" value="Unassembled WGS sequence"/>
</dbReference>
<evidence type="ECO:0000256" key="6">
    <source>
        <dbReference type="ARBA" id="ARBA00022801"/>
    </source>
</evidence>
<keyword evidence="5" id="KW-0479">Metal-binding</keyword>
<accession>A0A0J7KQJ2</accession>
<evidence type="ECO:0000259" key="8">
    <source>
        <dbReference type="Pfam" id="PF13359"/>
    </source>
</evidence>
<dbReference type="InterPro" id="IPR027806">
    <property type="entry name" value="HARBI1_dom"/>
</dbReference>
<dbReference type="InterPro" id="IPR045249">
    <property type="entry name" value="HARBI1-like"/>
</dbReference>
<dbReference type="Pfam" id="PF13359">
    <property type="entry name" value="DDE_Tnp_4"/>
    <property type="match status" value="1"/>
</dbReference>
<dbReference type="PANTHER" id="PTHR22930:SF269">
    <property type="entry name" value="NUCLEASE HARBI1-LIKE PROTEIN"/>
    <property type="match status" value="1"/>
</dbReference>
<keyword evidence="10" id="KW-1185">Reference proteome</keyword>
<reference evidence="9 10" key="1">
    <citation type="submission" date="2015-04" db="EMBL/GenBank/DDBJ databases">
        <title>Lasius niger genome sequencing.</title>
        <authorList>
            <person name="Konorov E.A."/>
            <person name="Nikitin M.A."/>
            <person name="Kirill M.V."/>
            <person name="Chang P."/>
        </authorList>
    </citation>
    <scope>NUCLEOTIDE SEQUENCE [LARGE SCALE GENOMIC DNA]</scope>
    <source>
        <tissue evidence="9">Whole</tissue>
    </source>
</reference>
<comment type="similarity">
    <text evidence="3">Belongs to the HARBI1 family.</text>
</comment>
<evidence type="ECO:0000256" key="1">
    <source>
        <dbReference type="ARBA" id="ARBA00001968"/>
    </source>
</evidence>
<dbReference type="GO" id="GO:0005634">
    <property type="term" value="C:nucleus"/>
    <property type="evidence" value="ECO:0007669"/>
    <property type="project" value="UniProtKB-SubCell"/>
</dbReference>